<evidence type="ECO:0000256" key="1">
    <source>
        <dbReference type="SAM" id="MobiDB-lite"/>
    </source>
</evidence>
<reference evidence="2 3" key="1">
    <citation type="submission" date="2019-03" db="EMBL/GenBank/DDBJ databases">
        <title>First draft genome of Liparis tanakae, snailfish: a comprehensive survey of snailfish specific genes.</title>
        <authorList>
            <person name="Kim W."/>
            <person name="Song I."/>
            <person name="Jeong J.-H."/>
            <person name="Kim D."/>
            <person name="Kim S."/>
            <person name="Ryu S."/>
            <person name="Song J.Y."/>
            <person name="Lee S.K."/>
        </authorList>
    </citation>
    <scope>NUCLEOTIDE SEQUENCE [LARGE SCALE GENOMIC DNA]</scope>
    <source>
        <tissue evidence="2">Muscle</tissue>
    </source>
</reference>
<gene>
    <name evidence="2" type="ORF">EYF80_001861</name>
</gene>
<name>A0A4Z2JD50_9TELE</name>
<dbReference type="Proteomes" id="UP000314294">
    <property type="component" value="Unassembled WGS sequence"/>
</dbReference>
<protein>
    <submittedName>
        <fullName evidence="2">Uncharacterized protein</fullName>
    </submittedName>
</protein>
<proteinExistence type="predicted"/>
<organism evidence="2 3">
    <name type="scientific">Liparis tanakae</name>
    <name type="common">Tanaka's snailfish</name>
    <dbReference type="NCBI Taxonomy" id="230148"/>
    <lineage>
        <taxon>Eukaryota</taxon>
        <taxon>Metazoa</taxon>
        <taxon>Chordata</taxon>
        <taxon>Craniata</taxon>
        <taxon>Vertebrata</taxon>
        <taxon>Euteleostomi</taxon>
        <taxon>Actinopterygii</taxon>
        <taxon>Neopterygii</taxon>
        <taxon>Teleostei</taxon>
        <taxon>Neoteleostei</taxon>
        <taxon>Acanthomorphata</taxon>
        <taxon>Eupercaria</taxon>
        <taxon>Perciformes</taxon>
        <taxon>Cottioidei</taxon>
        <taxon>Cottales</taxon>
        <taxon>Liparidae</taxon>
        <taxon>Liparis</taxon>
    </lineage>
</organism>
<comment type="caution">
    <text evidence="2">The sequence shown here is derived from an EMBL/GenBank/DDBJ whole genome shotgun (WGS) entry which is preliminary data.</text>
</comment>
<dbReference type="AlphaFoldDB" id="A0A4Z2JD50"/>
<keyword evidence="3" id="KW-1185">Reference proteome</keyword>
<accession>A0A4Z2JD50</accession>
<evidence type="ECO:0000313" key="3">
    <source>
        <dbReference type="Proteomes" id="UP000314294"/>
    </source>
</evidence>
<dbReference type="EMBL" id="SRLO01000008">
    <property type="protein sequence ID" value="TNN87897.1"/>
    <property type="molecule type" value="Genomic_DNA"/>
</dbReference>
<evidence type="ECO:0000313" key="2">
    <source>
        <dbReference type="EMBL" id="TNN87897.1"/>
    </source>
</evidence>
<sequence length="73" mass="8446">MWQQHHTEQLNVTARTGGDDDTDRRSSPQIEITANEREILLNYASGVVSCGDEYVRYEKGVLTKIKHREFQHS</sequence>
<feature type="region of interest" description="Disordered" evidence="1">
    <location>
        <begin position="1"/>
        <end position="29"/>
    </location>
</feature>